<dbReference type="EMBL" id="CAJVPV010013980">
    <property type="protein sequence ID" value="CAG8681660.1"/>
    <property type="molecule type" value="Genomic_DNA"/>
</dbReference>
<dbReference type="OrthoDB" id="2406775at2759"/>
<feature type="non-terminal residue" evidence="1">
    <location>
        <position position="219"/>
    </location>
</feature>
<dbReference type="Proteomes" id="UP000789342">
    <property type="component" value="Unassembled WGS sequence"/>
</dbReference>
<proteinExistence type="predicted"/>
<gene>
    <name evidence="1" type="ORF">AMORRO_LOCUS11275</name>
</gene>
<sequence length="219" mass="25837">EPESAHILPIYHLKIGIFPHRQQEKDFTGSFQKEAFTLRKSLDYLIKDGIPEAKYYATLLDKKFKASITRCREEKSTRRLFDDLRVRHRTFMEGHRKSDMDSKLFWDRIEFDAKVEAKKREMRLAEAGTVTGIMRRIDNAMNDTQTDRYVIPTKRKIMESSILAYTQDRPCTPCNQEINDQEKPPKDDGKFDEDKFLKELITVEKVINPIVEKLLKYGE</sequence>
<keyword evidence="2" id="KW-1185">Reference proteome</keyword>
<organism evidence="1 2">
    <name type="scientific">Acaulospora morrowiae</name>
    <dbReference type="NCBI Taxonomy" id="94023"/>
    <lineage>
        <taxon>Eukaryota</taxon>
        <taxon>Fungi</taxon>
        <taxon>Fungi incertae sedis</taxon>
        <taxon>Mucoromycota</taxon>
        <taxon>Glomeromycotina</taxon>
        <taxon>Glomeromycetes</taxon>
        <taxon>Diversisporales</taxon>
        <taxon>Acaulosporaceae</taxon>
        <taxon>Acaulospora</taxon>
    </lineage>
</organism>
<evidence type="ECO:0000313" key="2">
    <source>
        <dbReference type="Proteomes" id="UP000789342"/>
    </source>
</evidence>
<protein>
    <submittedName>
        <fullName evidence="1">17863_t:CDS:1</fullName>
    </submittedName>
</protein>
<feature type="non-terminal residue" evidence="1">
    <location>
        <position position="1"/>
    </location>
</feature>
<comment type="caution">
    <text evidence="1">The sequence shown here is derived from an EMBL/GenBank/DDBJ whole genome shotgun (WGS) entry which is preliminary data.</text>
</comment>
<evidence type="ECO:0000313" key="1">
    <source>
        <dbReference type="EMBL" id="CAG8681660.1"/>
    </source>
</evidence>
<accession>A0A9N9EJT5</accession>
<name>A0A9N9EJT5_9GLOM</name>
<reference evidence="1" key="1">
    <citation type="submission" date="2021-06" db="EMBL/GenBank/DDBJ databases">
        <authorList>
            <person name="Kallberg Y."/>
            <person name="Tangrot J."/>
            <person name="Rosling A."/>
        </authorList>
    </citation>
    <scope>NUCLEOTIDE SEQUENCE</scope>
    <source>
        <strain evidence="1">CL551</strain>
    </source>
</reference>
<dbReference type="AlphaFoldDB" id="A0A9N9EJT5"/>